<accession>A0A4R6WY45</accession>
<sequence length="317" mass="33462">MTGGALPRPEPAPDTLPDAATPDWAFRRYEAIRARLPHWPEQRLADSVQVADLGDLEADFDAFLFDSFGVLNVGDTPLPVAASRLAHLKALGKQVVVLTNAATPAHGDLIAKYERMDFGLEPRQIVSSRAILAAHMAPYGSDWTWAVAAPPESGIAELPGKCLAFDAATAARADGIVFLSSKGWSAAAQAVMAQALADRPRPFLIGNPDLVAPREGHLSLESGAYAHDLADRLGLAPEFFGKPFANAFGAALRSLPPGIPPERVLMVGDTLHTDILGAAAAGIASLLVTEHGVLQALDVDICIARSGIRPTYIAPHI</sequence>
<feature type="region of interest" description="Disordered" evidence="1">
    <location>
        <begin position="1"/>
        <end position="20"/>
    </location>
</feature>
<proteinExistence type="predicted"/>
<dbReference type="EMBL" id="SNYW01000002">
    <property type="protein sequence ID" value="TDQ85433.1"/>
    <property type="molecule type" value="Genomic_DNA"/>
</dbReference>
<dbReference type="PANTHER" id="PTHR19288:SF90">
    <property type="entry name" value="OS08G0542600 PROTEIN"/>
    <property type="match status" value="1"/>
</dbReference>
<keyword evidence="2" id="KW-0378">Hydrolase</keyword>
<name>A0A4R6WY45_9PROT</name>
<organism evidence="2 3">
    <name type="scientific">Dongia mobilis</name>
    <dbReference type="NCBI Taxonomy" id="578943"/>
    <lineage>
        <taxon>Bacteria</taxon>
        <taxon>Pseudomonadati</taxon>
        <taxon>Pseudomonadota</taxon>
        <taxon>Alphaproteobacteria</taxon>
        <taxon>Rhodospirillales</taxon>
        <taxon>Dongiaceae</taxon>
        <taxon>Dongia</taxon>
    </lineage>
</organism>
<evidence type="ECO:0000313" key="2">
    <source>
        <dbReference type="EMBL" id="TDQ85433.1"/>
    </source>
</evidence>
<dbReference type="AlphaFoldDB" id="A0A4R6WY45"/>
<dbReference type="InterPro" id="IPR006357">
    <property type="entry name" value="HAD-SF_hydro_IIA"/>
</dbReference>
<dbReference type="InterPro" id="IPR036412">
    <property type="entry name" value="HAD-like_sf"/>
</dbReference>
<evidence type="ECO:0000313" key="3">
    <source>
        <dbReference type="Proteomes" id="UP000295783"/>
    </source>
</evidence>
<dbReference type="GO" id="GO:0016791">
    <property type="term" value="F:phosphatase activity"/>
    <property type="evidence" value="ECO:0007669"/>
    <property type="project" value="TreeGrafter"/>
</dbReference>
<dbReference type="RefSeq" id="WP_133611642.1">
    <property type="nucleotide sequence ID" value="NZ_SNYW01000002.1"/>
</dbReference>
<dbReference type="OrthoDB" id="148966at2"/>
<dbReference type="PANTHER" id="PTHR19288">
    <property type="entry name" value="4-NITROPHENYLPHOSPHATASE-RELATED"/>
    <property type="match status" value="1"/>
</dbReference>
<dbReference type="Pfam" id="PF13242">
    <property type="entry name" value="Hydrolase_like"/>
    <property type="match status" value="1"/>
</dbReference>
<keyword evidence="3" id="KW-1185">Reference proteome</keyword>
<dbReference type="GO" id="GO:0005737">
    <property type="term" value="C:cytoplasm"/>
    <property type="evidence" value="ECO:0007669"/>
    <property type="project" value="TreeGrafter"/>
</dbReference>
<dbReference type="Proteomes" id="UP000295783">
    <property type="component" value="Unassembled WGS sequence"/>
</dbReference>
<dbReference type="Pfam" id="PF13344">
    <property type="entry name" value="Hydrolase_6"/>
    <property type="match status" value="1"/>
</dbReference>
<dbReference type="Gene3D" id="3.40.50.1000">
    <property type="entry name" value="HAD superfamily/HAD-like"/>
    <property type="match status" value="2"/>
</dbReference>
<evidence type="ECO:0000256" key="1">
    <source>
        <dbReference type="SAM" id="MobiDB-lite"/>
    </source>
</evidence>
<protein>
    <submittedName>
        <fullName evidence="2">HAD superfamily hydrolase (TIGR01459 family)</fullName>
    </submittedName>
</protein>
<dbReference type="SUPFAM" id="SSF56784">
    <property type="entry name" value="HAD-like"/>
    <property type="match status" value="1"/>
</dbReference>
<reference evidence="2 3" key="1">
    <citation type="submission" date="2019-03" db="EMBL/GenBank/DDBJ databases">
        <title>Genomic Encyclopedia of Type Strains, Phase III (KMG-III): the genomes of soil and plant-associated and newly described type strains.</title>
        <authorList>
            <person name="Whitman W."/>
        </authorList>
    </citation>
    <scope>NUCLEOTIDE SEQUENCE [LARGE SCALE GENOMIC DNA]</scope>
    <source>
        <strain evidence="2 3">CGMCC 1.7660</strain>
    </source>
</reference>
<comment type="caution">
    <text evidence="2">The sequence shown here is derived from an EMBL/GenBank/DDBJ whole genome shotgun (WGS) entry which is preliminary data.</text>
</comment>
<gene>
    <name evidence="2" type="ORF">A8950_0218</name>
</gene>
<dbReference type="InterPro" id="IPR023214">
    <property type="entry name" value="HAD_sf"/>
</dbReference>